<accession>A0A5C8PHR3</accession>
<dbReference type="RefSeq" id="WP_178133746.1">
    <property type="nucleotide sequence ID" value="NZ_VDUZ01000030.1"/>
</dbReference>
<evidence type="ECO:0000313" key="3">
    <source>
        <dbReference type="Proteomes" id="UP000321638"/>
    </source>
</evidence>
<gene>
    <name evidence="2" type="ORF">FHP25_24110</name>
</gene>
<evidence type="ECO:0000313" key="2">
    <source>
        <dbReference type="EMBL" id="TXL72853.1"/>
    </source>
</evidence>
<name>A0A5C8PHR3_9HYPH</name>
<feature type="region of interest" description="Disordered" evidence="1">
    <location>
        <begin position="1"/>
        <end position="28"/>
    </location>
</feature>
<sequence length="132" mass="13886">MMVGSAAAQPAPPPIAADGSWVGRAEGGGSCAPLDVRITVESGLLDGTASEPDTGPPRVLGKRGEQLPTPPALWQLNGRADGSGAVSIIGLRSMRERDRQRSRWSGRVDGATMQIRETEGPCRRNATLTRAR</sequence>
<organism evidence="2 3">
    <name type="scientific">Vineibacter terrae</name>
    <dbReference type="NCBI Taxonomy" id="2586908"/>
    <lineage>
        <taxon>Bacteria</taxon>
        <taxon>Pseudomonadati</taxon>
        <taxon>Pseudomonadota</taxon>
        <taxon>Alphaproteobacteria</taxon>
        <taxon>Hyphomicrobiales</taxon>
        <taxon>Vineibacter</taxon>
    </lineage>
</organism>
<comment type="caution">
    <text evidence="2">The sequence shown here is derived from an EMBL/GenBank/DDBJ whole genome shotgun (WGS) entry which is preliminary data.</text>
</comment>
<keyword evidence="3" id="KW-1185">Reference proteome</keyword>
<dbReference type="AlphaFoldDB" id="A0A5C8PHR3"/>
<reference evidence="2 3" key="1">
    <citation type="submission" date="2019-06" db="EMBL/GenBank/DDBJ databases">
        <title>New taxonomy in bacterial strain CC-CFT640, isolated from vineyard.</title>
        <authorList>
            <person name="Lin S.-Y."/>
            <person name="Tsai C.-F."/>
            <person name="Young C.-C."/>
        </authorList>
    </citation>
    <scope>NUCLEOTIDE SEQUENCE [LARGE SCALE GENOMIC DNA]</scope>
    <source>
        <strain evidence="2 3">CC-CFT640</strain>
    </source>
</reference>
<evidence type="ECO:0000256" key="1">
    <source>
        <dbReference type="SAM" id="MobiDB-lite"/>
    </source>
</evidence>
<protein>
    <submittedName>
        <fullName evidence="2">Uncharacterized protein</fullName>
    </submittedName>
</protein>
<proteinExistence type="predicted"/>
<dbReference type="Proteomes" id="UP000321638">
    <property type="component" value="Unassembled WGS sequence"/>
</dbReference>
<dbReference type="EMBL" id="VDUZ01000030">
    <property type="protein sequence ID" value="TXL72853.1"/>
    <property type="molecule type" value="Genomic_DNA"/>
</dbReference>
<feature type="region of interest" description="Disordered" evidence="1">
    <location>
        <begin position="43"/>
        <end position="79"/>
    </location>
</feature>